<proteinExistence type="predicted"/>
<dbReference type="InterPro" id="IPR031162">
    <property type="entry name" value="CBP_P300_HAT"/>
</dbReference>
<dbReference type="EC" id="2.3.1.48" evidence="3"/>
<dbReference type="SMART" id="SM00551">
    <property type="entry name" value="ZnF_TAZ"/>
    <property type="match status" value="1"/>
</dbReference>
<keyword evidence="11" id="KW-0804">Transcription</keyword>
<dbReference type="Gene3D" id="3.30.60.90">
    <property type="match status" value="2"/>
</dbReference>
<evidence type="ECO:0000256" key="10">
    <source>
        <dbReference type="ARBA" id="ARBA00023159"/>
    </source>
</evidence>
<protein>
    <recommendedName>
        <fullName evidence="3">histone acetyltransferase</fullName>
        <ecNumber evidence="3">2.3.1.48</ecNumber>
    </recommendedName>
</protein>
<keyword evidence="6 15" id="KW-0863">Zinc-finger</keyword>
<keyword evidence="12" id="KW-0539">Nucleus</keyword>
<organism evidence="20 21">
    <name type="scientific">Nepenthes gracilis</name>
    <name type="common">Slender pitcher plant</name>
    <dbReference type="NCBI Taxonomy" id="150966"/>
    <lineage>
        <taxon>Eukaryota</taxon>
        <taxon>Viridiplantae</taxon>
        <taxon>Streptophyta</taxon>
        <taxon>Embryophyta</taxon>
        <taxon>Tracheophyta</taxon>
        <taxon>Spermatophyta</taxon>
        <taxon>Magnoliopsida</taxon>
        <taxon>eudicotyledons</taxon>
        <taxon>Gunneridae</taxon>
        <taxon>Pentapetalae</taxon>
        <taxon>Caryophyllales</taxon>
        <taxon>Nepenthaceae</taxon>
        <taxon>Nepenthes</taxon>
    </lineage>
</organism>
<evidence type="ECO:0000256" key="15">
    <source>
        <dbReference type="PROSITE-ProRule" id="PRU00228"/>
    </source>
</evidence>
<gene>
    <name evidence="20" type="ORF">Nepgr_006134</name>
</gene>
<dbReference type="InterPro" id="IPR013178">
    <property type="entry name" value="Histone_AcTrfase_Rtt109/CBP"/>
</dbReference>
<evidence type="ECO:0000256" key="14">
    <source>
        <dbReference type="ARBA" id="ARBA00048017"/>
    </source>
</evidence>
<keyword evidence="10" id="KW-0010">Activator</keyword>
<comment type="caution">
    <text evidence="20">The sequence shown here is derived from an EMBL/GenBank/DDBJ whole genome shotgun (WGS) entry which is preliminary data.</text>
</comment>
<dbReference type="InterPro" id="IPR001965">
    <property type="entry name" value="Znf_PHD"/>
</dbReference>
<dbReference type="InterPro" id="IPR013083">
    <property type="entry name" value="Znf_RING/FYVE/PHD"/>
</dbReference>
<dbReference type="PANTHER" id="PTHR13808:SF1">
    <property type="entry name" value="HISTONE ACETYLTRANSFERASE"/>
    <property type="match status" value="1"/>
</dbReference>
<evidence type="ECO:0000256" key="7">
    <source>
        <dbReference type="ARBA" id="ARBA00022833"/>
    </source>
</evidence>
<feature type="domain" description="ZZ-type" evidence="18">
    <location>
        <begin position="1131"/>
        <end position="1194"/>
    </location>
</feature>
<dbReference type="SMART" id="SM00291">
    <property type="entry name" value="ZnF_ZZ"/>
    <property type="match status" value="2"/>
</dbReference>
<dbReference type="GO" id="GO:0000123">
    <property type="term" value="C:histone acetyltransferase complex"/>
    <property type="evidence" value="ECO:0007669"/>
    <property type="project" value="TreeGrafter"/>
</dbReference>
<evidence type="ECO:0000256" key="1">
    <source>
        <dbReference type="ARBA" id="ARBA00002581"/>
    </source>
</evidence>
<dbReference type="PROSITE" id="PS50134">
    <property type="entry name" value="ZF_TAZ"/>
    <property type="match status" value="1"/>
</dbReference>
<dbReference type="GO" id="GO:0045944">
    <property type="term" value="P:positive regulation of transcription by RNA polymerase II"/>
    <property type="evidence" value="ECO:0007669"/>
    <property type="project" value="TreeGrafter"/>
</dbReference>
<keyword evidence="8" id="KW-0156">Chromatin regulator</keyword>
<dbReference type="InterPro" id="IPR043145">
    <property type="entry name" value="Znf_ZZ_sf"/>
</dbReference>
<keyword evidence="13" id="KW-0012">Acyltransferase</keyword>
<dbReference type="GO" id="GO:0008270">
    <property type="term" value="F:zinc ion binding"/>
    <property type="evidence" value="ECO:0007669"/>
    <property type="project" value="UniProtKB-KW"/>
</dbReference>
<dbReference type="PROSITE" id="PS51727">
    <property type="entry name" value="CBP_P300_HAT"/>
    <property type="match status" value="1"/>
</dbReference>
<evidence type="ECO:0000256" key="4">
    <source>
        <dbReference type="ARBA" id="ARBA00022679"/>
    </source>
</evidence>
<evidence type="ECO:0000256" key="6">
    <source>
        <dbReference type="ARBA" id="ARBA00022771"/>
    </source>
</evidence>
<dbReference type="PROSITE" id="PS50016">
    <property type="entry name" value="ZF_PHD_2"/>
    <property type="match status" value="1"/>
</dbReference>
<evidence type="ECO:0000256" key="2">
    <source>
        <dbReference type="ARBA" id="ARBA00004123"/>
    </source>
</evidence>
<dbReference type="GO" id="GO:0031490">
    <property type="term" value="F:chromatin DNA binding"/>
    <property type="evidence" value="ECO:0007669"/>
    <property type="project" value="TreeGrafter"/>
</dbReference>
<dbReference type="PROSITE" id="PS50135">
    <property type="entry name" value="ZF_ZZ_2"/>
    <property type="match status" value="1"/>
</dbReference>
<dbReference type="Gene3D" id="3.30.40.10">
    <property type="entry name" value="Zinc/RING finger domain, C3HC4 (zinc finger)"/>
    <property type="match status" value="1"/>
</dbReference>
<dbReference type="InterPro" id="IPR035898">
    <property type="entry name" value="TAZ_dom_sf"/>
</dbReference>
<evidence type="ECO:0000256" key="3">
    <source>
        <dbReference type="ARBA" id="ARBA00013184"/>
    </source>
</evidence>
<dbReference type="EMBL" id="BSYO01000005">
    <property type="protein sequence ID" value="GMH04295.1"/>
    <property type="molecule type" value="Genomic_DNA"/>
</dbReference>
<comment type="catalytic activity">
    <reaction evidence="14">
        <text>L-lysyl-[protein] + acetyl-CoA = N(6)-acetyl-L-lysyl-[protein] + CoA + H(+)</text>
        <dbReference type="Rhea" id="RHEA:45948"/>
        <dbReference type="Rhea" id="RHEA-COMP:9752"/>
        <dbReference type="Rhea" id="RHEA-COMP:10731"/>
        <dbReference type="ChEBI" id="CHEBI:15378"/>
        <dbReference type="ChEBI" id="CHEBI:29969"/>
        <dbReference type="ChEBI" id="CHEBI:57287"/>
        <dbReference type="ChEBI" id="CHEBI:57288"/>
        <dbReference type="ChEBI" id="CHEBI:61930"/>
        <dbReference type="EC" id="2.3.1.48"/>
    </reaction>
</comment>
<dbReference type="SMART" id="SM01250">
    <property type="entry name" value="KAT11"/>
    <property type="match status" value="1"/>
</dbReference>
<dbReference type="InterPro" id="IPR019787">
    <property type="entry name" value="Znf_PHD-finger"/>
</dbReference>
<reference evidence="20" key="1">
    <citation type="submission" date="2023-05" db="EMBL/GenBank/DDBJ databases">
        <title>Nepenthes gracilis genome sequencing.</title>
        <authorList>
            <person name="Fukushima K."/>
        </authorList>
    </citation>
    <scope>NUCLEOTIDE SEQUENCE</scope>
    <source>
        <strain evidence="20">SING2019-196</strain>
    </source>
</reference>
<evidence type="ECO:0000256" key="9">
    <source>
        <dbReference type="ARBA" id="ARBA00023015"/>
    </source>
</evidence>
<evidence type="ECO:0000259" key="16">
    <source>
        <dbReference type="PROSITE" id="PS50016"/>
    </source>
</evidence>
<feature type="domain" description="TAZ-type" evidence="17">
    <location>
        <begin position="1305"/>
        <end position="1390"/>
    </location>
</feature>
<dbReference type="SMART" id="SM00249">
    <property type="entry name" value="PHD"/>
    <property type="match status" value="1"/>
</dbReference>
<dbReference type="InterPro" id="IPR000433">
    <property type="entry name" value="Znf_ZZ"/>
</dbReference>
<comment type="subcellular location">
    <subcellularLocation>
        <location evidence="2">Nucleus</location>
    </subcellularLocation>
</comment>
<evidence type="ECO:0000256" key="5">
    <source>
        <dbReference type="ARBA" id="ARBA00022723"/>
    </source>
</evidence>
<dbReference type="SUPFAM" id="SSF57933">
    <property type="entry name" value="TAZ domain"/>
    <property type="match status" value="1"/>
</dbReference>
<dbReference type="GO" id="GO:0005634">
    <property type="term" value="C:nucleus"/>
    <property type="evidence" value="ECO:0007669"/>
    <property type="project" value="UniProtKB-SubCell"/>
</dbReference>
<evidence type="ECO:0000256" key="11">
    <source>
        <dbReference type="ARBA" id="ARBA00023163"/>
    </source>
</evidence>
<evidence type="ECO:0000256" key="8">
    <source>
        <dbReference type="ARBA" id="ARBA00022853"/>
    </source>
</evidence>
<dbReference type="PANTHER" id="PTHR13808">
    <property type="entry name" value="CBP/P300-RELATED"/>
    <property type="match status" value="1"/>
</dbReference>
<dbReference type="InterPro" id="IPR011011">
    <property type="entry name" value="Znf_FYVE_PHD"/>
</dbReference>
<name>A0AAD3S4Z2_NEPGR</name>
<dbReference type="Pfam" id="PF02135">
    <property type="entry name" value="zf-TAZ"/>
    <property type="match status" value="1"/>
</dbReference>
<feature type="domain" description="CBP/p300-type HAT" evidence="19">
    <location>
        <begin position="817"/>
        <end position="1249"/>
    </location>
</feature>
<dbReference type="SUPFAM" id="SSF57850">
    <property type="entry name" value="RING/U-box"/>
    <property type="match status" value="2"/>
</dbReference>
<keyword evidence="7" id="KW-0862">Zinc</keyword>
<dbReference type="Proteomes" id="UP001279734">
    <property type="component" value="Unassembled WGS sequence"/>
</dbReference>
<evidence type="ECO:0000256" key="13">
    <source>
        <dbReference type="ARBA" id="ARBA00023315"/>
    </source>
</evidence>
<dbReference type="GO" id="GO:0003713">
    <property type="term" value="F:transcription coactivator activity"/>
    <property type="evidence" value="ECO:0007669"/>
    <property type="project" value="TreeGrafter"/>
</dbReference>
<keyword evidence="21" id="KW-1185">Reference proteome</keyword>
<dbReference type="CDD" id="cd15614">
    <property type="entry name" value="PHD_HAC_like"/>
    <property type="match status" value="1"/>
</dbReference>
<evidence type="ECO:0000256" key="12">
    <source>
        <dbReference type="ARBA" id="ARBA00023242"/>
    </source>
</evidence>
<dbReference type="SUPFAM" id="SSF57903">
    <property type="entry name" value="FYVE/PHD zinc finger"/>
    <property type="match status" value="1"/>
</dbReference>
<evidence type="ECO:0000259" key="18">
    <source>
        <dbReference type="PROSITE" id="PS50135"/>
    </source>
</evidence>
<dbReference type="GO" id="GO:0004402">
    <property type="term" value="F:histone acetyltransferase activity"/>
    <property type="evidence" value="ECO:0007669"/>
    <property type="project" value="InterPro"/>
</dbReference>
<evidence type="ECO:0000313" key="20">
    <source>
        <dbReference type="EMBL" id="GMH04295.1"/>
    </source>
</evidence>
<accession>A0AAD3S4Z2</accession>
<comment type="function">
    <text evidence="1">Acetyltransferase enzyme. Acetylates histones, giving a specific tag for transcriptional activation.</text>
</comment>
<feature type="domain" description="PHD-type" evidence="16">
    <location>
        <begin position="725"/>
        <end position="802"/>
    </location>
</feature>
<evidence type="ECO:0000259" key="17">
    <source>
        <dbReference type="PROSITE" id="PS50134"/>
    </source>
</evidence>
<dbReference type="PROSITE" id="PS01357">
    <property type="entry name" value="ZF_ZZ_1"/>
    <property type="match status" value="1"/>
</dbReference>
<dbReference type="Pfam" id="PF00628">
    <property type="entry name" value="PHD"/>
    <property type="match status" value="1"/>
</dbReference>
<dbReference type="InterPro" id="IPR000197">
    <property type="entry name" value="Znf_TAZ"/>
</dbReference>
<dbReference type="Gene3D" id="1.20.1020.10">
    <property type="entry name" value="TAZ domain"/>
    <property type="match status" value="1"/>
</dbReference>
<evidence type="ECO:0000259" key="19">
    <source>
        <dbReference type="PROSITE" id="PS51727"/>
    </source>
</evidence>
<keyword evidence="4" id="KW-0808">Transferase</keyword>
<keyword evidence="9" id="KW-0805">Transcription regulation</keyword>
<dbReference type="GO" id="GO:0005667">
    <property type="term" value="C:transcription regulator complex"/>
    <property type="evidence" value="ECO:0007669"/>
    <property type="project" value="TreeGrafter"/>
</dbReference>
<evidence type="ECO:0000313" key="21">
    <source>
        <dbReference type="Proteomes" id="UP001279734"/>
    </source>
</evidence>
<keyword evidence="5" id="KW-0479">Metal-binding</keyword>
<dbReference type="Pfam" id="PF08214">
    <property type="entry name" value="HAT_KAT11"/>
    <property type="match status" value="1"/>
</dbReference>
<sequence>MASVGNQFPQIGGGGLGLMSPSGFRFNLRHEDPCRGYVRTTIAKFLTQNSSGNYEQQIAELAADLENHLFTDAVCKEDYLNRESFYDRLQNLIQKKWLHSKFAQQEVFHCPSSFLPIATDALAPSANLLDPFPDNAMAIGTGCNVVGPDDVNQPQVFADVSLNSLSGSQTKYNKHGVAASSLGGQCAFGQTSTAHEQVMSDNYTPKEVFSYFKPVDSGRTFSQSISLYDSETSFESNHGSQHIADGTGLIMSTRKNCPLIDVPSLGWEKSKLETVGVSDGEFLNISSTTGKVPMVESQQLLPNLQFVKPFVEGESCSQFSLKHKDSRAIHPDASGNFPLHSVSNGSGQCSVLNNLSQNLVKEILCCYIRYNSCPSPVGKNLVSFLEYVHSKKCTGFKCRCEQYNSLLYHFDNCHSSDCDICSPALKLHLMDKAGSEIFRSGNIWMSYGRNHSWRGTSCAAKDYPTPAKRRKADTSSKNGLSCGFSPLIDHSLSPDGPLNLQQLSGSPVSSFSEATELKMEAVSVHTWNSASSKETRKMTINNPLRFHSEDMYNPSEEPSVDYKQMEMETASNKEVKDKFTENFGTMSLECSSILSEEQHIAETEGLNIRTKSGEIDPDITREFMEPLSASGPEMKSEKQNVKGVSLTEFFTAEEVKQHLWSLRQSASEEVFGNITSHSSNVNTCQLCALDKLAFQSMPIYCSACSARIKSHVTYYSMLDDSGAQLCFCSSCCKKSRGGNITFFGLSVPKSKLEMKKNDVITEESWVQCDKCEQWQHQICSLFNGKQDLRGQAEYICPKCYLEELETGDRMPLPQTAGFGASNLPRTVLSDHIEQRLFGRLQQERADRAKTLGKNPDEVSEAADLVVRVVSSVDKEVKVKQQFLDIFPDKSYPAEFPYRSKVILLFQKIEGIDVCLFGMYVQEFGSQCGRPNQRCVYISYLDSVKYFRPETKTVTAEALRTFVYHEILIGYLDYCKKRGFATCYIWACPPVKGEDYILYCHPEAQKTPKPDKLRHWYQSMLRKAAKEQIVVNSTNLYEQFFIPSGECNTKVTAARLPYFDGAYWSTVVEGMLKKIEQECKGDLQKKVQKITLRSLKAMGHINPSAHDAKDILLMQELGQNISSAKEDFIIVYLQFVCTHCHEVILSGRRWFCDQCRNFQLCERCCDTTQNCEQANTHTASNGQKHPLSQEVVNDVPANTEDNDAILDNCFLENRHAFLSFCQGNHYQFDTLRHAKHSSMMILYHLHHPDGATVKATCGLCMMDIVVDPKWTCEICPRFTICAECYQKSGATCHAHNLTQYPTHHKTEYKKSEMERELLNVVLHASQCRLTTSQPCSNKNCLPMRRLFAHAHACKVRVSGGCRHCKKTWYVLMMHSGICTDSNCGVPRCTDLKKYSERLESARKMDVIPGD</sequence>